<dbReference type="InterPro" id="IPR036582">
    <property type="entry name" value="Mao_N_sf"/>
</dbReference>
<keyword evidence="1" id="KW-0433">Leucine-rich repeat</keyword>
<evidence type="ECO:0000313" key="6">
    <source>
        <dbReference type="Proteomes" id="UP000838686"/>
    </source>
</evidence>
<comment type="caution">
    <text evidence="5">The sequence shown here is derived from an EMBL/GenBank/DDBJ whole genome shotgun (WGS) entry which is preliminary data.</text>
</comment>
<dbReference type="InterPro" id="IPR003591">
    <property type="entry name" value="Leu-rich_rpt_typical-subtyp"/>
</dbReference>
<dbReference type="SMART" id="SM00365">
    <property type="entry name" value="LRR_SD22"/>
    <property type="match status" value="8"/>
</dbReference>
<dbReference type="Pfam" id="PF23952">
    <property type="entry name" value="LRR_EndoS"/>
    <property type="match status" value="1"/>
</dbReference>
<keyword evidence="3" id="KW-0732">Signal</keyword>
<dbReference type="Pfam" id="PF12799">
    <property type="entry name" value="LRR_4"/>
    <property type="match status" value="2"/>
</dbReference>
<accession>A0ABM9CI08</accession>
<dbReference type="InterPro" id="IPR025875">
    <property type="entry name" value="Leu-rich_rpt_4"/>
</dbReference>
<evidence type="ECO:0000259" key="4">
    <source>
        <dbReference type="Pfam" id="PF07833"/>
    </source>
</evidence>
<dbReference type="SUPFAM" id="SSF52058">
    <property type="entry name" value="L domain-like"/>
    <property type="match status" value="1"/>
</dbReference>
<reference evidence="5" key="1">
    <citation type="submission" date="2022-01" db="EMBL/GenBank/DDBJ databases">
        <authorList>
            <person name="Criscuolo A."/>
        </authorList>
    </citation>
    <scope>NUCLEOTIDE SEQUENCE</scope>
    <source>
        <strain evidence="5">CIP111893</strain>
    </source>
</reference>
<dbReference type="PANTHER" id="PTHR46652:SF3">
    <property type="entry name" value="LEUCINE-RICH REPEAT-CONTAINING PROTEIN 9"/>
    <property type="match status" value="1"/>
</dbReference>
<dbReference type="Gene3D" id="3.80.10.10">
    <property type="entry name" value="Ribonuclease Inhibitor"/>
    <property type="match status" value="1"/>
</dbReference>
<dbReference type="InterPro" id="IPR001611">
    <property type="entry name" value="Leu-rich_rpt"/>
</dbReference>
<evidence type="ECO:0000256" key="3">
    <source>
        <dbReference type="SAM" id="SignalP"/>
    </source>
</evidence>
<dbReference type="Proteomes" id="UP000838686">
    <property type="component" value="Unassembled WGS sequence"/>
</dbReference>
<feature type="signal peptide" evidence="3">
    <location>
        <begin position="1"/>
        <end position="30"/>
    </location>
</feature>
<organism evidence="5 6">
    <name type="scientific">Paenibacillus plantiphilus</name>
    <dbReference type="NCBI Taxonomy" id="2905650"/>
    <lineage>
        <taxon>Bacteria</taxon>
        <taxon>Bacillati</taxon>
        <taxon>Bacillota</taxon>
        <taxon>Bacilli</taxon>
        <taxon>Bacillales</taxon>
        <taxon>Paenibacillaceae</taxon>
        <taxon>Paenibacillus</taxon>
    </lineage>
</organism>
<keyword evidence="6" id="KW-1185">Reference proteome</keyword>
<dbReference type="Gene3D" id="3.30.457.10">
    <property type="entry name" value="Copper amine oxidase-like, N-terminal domain"/>
    <property type="match status" value="1"/>
</dbReference>
<dbReference type="InterPro" id="IPR050836">
    <property type="entry name" value="SDS22/Internalin_LRR"/>
</dbReference>
<feature type="domain" description="Copper amine oxidase-like N-terminal" evidence="4">
    <location>
        <begin position="446"/>
        <end position="544"/>
    </location>
</feature>
<dbReference type="SMART" id="SM00369">
    <property type="entry name" value="LRR_TYP"/>
    <property type="match status" value="5"/>
</dbReference>
<sequence>MMGQAAARSRTVKLMVAMVLLFCSMGTVGAAAESVDNAVVKFPDKALERAVRLLTGIDKGVLRQQDVQGITELVMTYETFGGETRTEDSMITDLTGIQQLTNLQVLDLRYYHKVDNVEPLAGLAKLHTIILWGNPVRDIKPLAKLSALKELDLSETKVDNLEPLRGHVQLEKLTLVDTPVKGIEMLPSLPKLRSLNLYSAEERKLDLATIGNLTNLEELDLVRKGADNIDFLRGLTKLKRLVLRGNYIQDYSLIGQLTDLEMLYIQENNIKKLDFVKSLVNLRELSVERGQIDDLQPLSGLTKLETLSLYDSRISSLKPLAPLTSLKKLNLDNNDIRDLAPLSSLHELELLTLNNNKVSDIAPIANMKKLKRLELQNNNIGSLRSLAALDELTYLTILRNVIPVDGEPEAAALRDRILQAGGTFEYEAYKPFPNIVLFLYGSRVYANGQYEELAIPAFVEAGRTMVPIRFISEQLDAEVSWDSKGKGITVKSLNKQIKLTVDAKAAAVNGKPVQLDAAPVNRDGTVYVPLRFLSQELGLSVDYYPYYGNVALTKQR</sequence>
<proteinExistence type="predicted"/>
<evidence type="ECO:0000313" key="5">
    <source>
        <dbReference type="EMBL" id="CAH1214537.1"/>
    </source>
</evidence>
<feature type="chain" id="PRO_5046887521" evidence="3">
    <location>
        <begin position="31"/>
        <end position="556"/>
    </location>
</feature>
<dbReference type="SUPFAM" id="SSF55383">
    <property type="entry name" value="Copper amine oxidase, domain N"/>
    <property type="match status" value="1"/>
</dbReference>
<dbReference type="Pfam" id="PF07833">
    <property type="entry name" value="Cu_amine_oxidN1"/>
    <property type="match status" value="1"/>
</dbReference>
<dbReference type="EMBL" id="CAKMMF010000023">
    <property type="protein sequence ID" value="CAH1214537.1"/>
    <property type="molecule type" value="Genomic_DNA"/>
</dbReference>
<gene>
    <name evidence="5" type="primary">inlA</name>
    <name evidence="5" type="ORF">PAECIP111893_03812</name>
</gene>
<dbReference type="InterPro" id="IPR032675">
    <property type="entry name" value="LRR_dom_sf"/>
</dbReference>
<dbReference type="PROSITE" id="PS51450">
    <property type="entry name" value="LRR"/>
    <property type="match status" value="4"/>
</dbReference>
<protein>
    <submittedName>
        <fullName evidence="5">Internalin A</fullName>
    </submittedName>
</protein>
<name>A0ABM9CI08_9BACL</name>
<dbReference type="InterPro" id="IPR012854">
    <property type="entry name" value="Cu_amine_oxidase-like_N"/>
</dbReference>
<keyword evidence="2" id="KW-0677">Repeat</keyword>
<dbReference type="PANTHER" id="PTHR46652">
    <property type="entry name" value="LEUCINE-RICH REPEAT AND IQ DOMAIN-CONTAINING PROTEIN 1-RELATED"/>
    <property type="match status" value="1"/>
</dbReference>
<dbReference type="RefSeq" id="WP_236344170.1">
    <property type="nucleotide sequence ID" value="NZ_CAKMMF010000023.1"/>
</dbReference>
<evidence type="ECO:0000256" key="2">
    <source>
        <dbReference type="ARBA" id="ARBA00022737"/>
    </source>
</evidence>
<evidence type="ECO:0000256" key="1">
    <source>
        <dbReference type="ARBA" id="ARBA00022614"/>
    </source>
</evidence>